<evidence type="ECO:0000259" key="1">
    <source>
        <dbReference type="Pfam" id="PF20613"/>
    </source>
</evidence>
<dbReference type="Proteomes" id="UP001326715">
    <property type="component" value="Chromosome"/>
</dbReference>
<accession>A0A1K1R7M2</accession>
<dbReference type="EMBL" id="FPIZ01000010">
    <property type="protein sequence ID" value="SFW67945.1"/>
    <property type="molecule type" value="Genomic_DNA"/>
</dbReference>
<dbReference type="Proteomes" id="UP000183788">
    <property type="component" value="Unassembled WGS sequence"/>
</dbReference>
<evidence type="ECO:0000313" key="5">
    <source>
        <dbReference type="Proteomes" id="UP001326715"/>
    </source>
</evidence>
<protein>
    <submittedName>
        <fullName evidence="3">HipA family kinase</fullName>
    </submittedName>
</protein>
<keyword evidence="5" id="KW-1185">Reference proteome</keyword>
<dbReference type="Pfam" id="PF20613">
    <property type="entry name" value="HipA_2"/>
    <property type="match status" value="1"/>
</dbReference>
<feature type="domain" description="HipA-like kinase" evidence="1">
    <location>
        <begin position="15"/>
        <end position="238"/>
    </location>
</feature>
<name>A0A1K1R7M2_9BACT</name>
<reference evidence="3 5" key="2">
    <citation type="submission" date="2023-11" db="EMBL/GenBank/DDBJ databases">
        <title>MicrobeMod: A computational toolkit for identifying prokaryotic methylation and restriction-modification with nanopore sequencing.</title>
        <authorList>
            <person name="Crits-Christoph A."/>
            <person name="Kang S.C."/>
            <person name="Lee H."/>
            <person name="Ostrov N."/>
        </authorList>
    </citation>
    <scope>NUCLEOTIDE SEQUENCE [LARGE SCALE GENOMIC DNA]</scope>
    <source>
        <strain evidence="3 5">ATCC 23090</strain>
    </source>
</reference>
<reference evidence="2 4" key="1">
    <citation type="submission" date="2016-11" db="EMBL/GenBank/DDBJ databases">
        <authorList>
            <person name="Jaros S."/>
            <person name="Januszkiewicz K."/>
            <person name="Wedrychowicz H."/>
        </authorList>
    </citation>
    <scope>NUCLEOTIDE SEQUENCE [LARGE SCALE GENOMIC DNA]</scope>
    <source>
        <strain evidence="2 4">DSM 784</strain>
    </source>
</reference>
<dbReference type="GO" id="GO:0016301">
    <property type="term" value="F:kinase activity"/>
    <property type="evidence" value="ECO:0007669"/>
    <property type="project" value="UniProtKB-KW"/>
</dbReference>
<gene>
    <name evidence="2" type="ORF">SAMN05661012_03503</name>
    <name evidence="3" type="ORF">SR876_01885</name>
</gene>
<keyword evidence="3" id="KW-0418">Kinase</keyword>
<evidence type="ECO:0000313" key="3">
    <source>
        <dbReference type="EMBL" id="WQG90231.1"/>
    </source>
</evidence>
<dbReference type="OrthoDB" id="1092050at2"/>
<dbReference type="InterPro" id="IPR046748">
    <property type="entry name" value="HipA_2"/>
</dbReference>
<organism evidence="2 4">
    <name type="scientific">Chitinophaga sancti</name>
    <dbReference type="NCBI Taxonomy" id="1004"/>
    <lineage>
        <taxon>Bacteria</taxon>
        <taxon>Pseudomonadati</taxon>
        <taxon>Bacteroidota</taxon>
        <taxon>Chitinophagia</taxon>
        <taxon>Chitinophagales</taxon>
        <taxon>Chitinophagaceae</taxon>
        <taxon>Chitinophaga</taxon>
    </lineage>
</organism>
<evidence type="ECO:0000313" key="2">
    <source>
        <dbReference type="EMBL" id="SFW67945.1"/>
    </source>
</evidence>
<evidence type="ECO:0000313" key="4">
    <source>
        <dbReference type="Proteomes" id="UP000183788"/>
    </source>
</evidence>
<proteinExistence type="predicted"/>
<sequence length="272" mass="32260">MTILESIEALEKGNIKDTQTRPVMVHASDLNYYYCKYHGHVGAANRLFKEYVIASFLECWEFNRAPYSLIQVLPEHILPDLSIPRKSFDAPCFGLQEITGAVDLSRINEDILASSRPRIRLKQDLLKLAFFDIWTCNEDRNSGNYNILFKYVEREYVIYPIDHEACFNNGNFERGLVPVTFEDNLIYSTLFAKLFQGREWEKEEFLASLRERFYLCAQRCQENVEKFLQEIPRGWNLDLVKKGEELRRYLLNDEWFKTCWGSFLEFLEYFTK</sequence>
<dbReference type="Gene3D" id="1.10.1070.20">
    <property type="match status" value="1"/>
</dbReference>
<dbReference type="EMBL" id="CP140154">
    <property type="protein sequence ID" value="WQG90231.1"/>
    <property type="molecule type" value="Genomic_DNA"/>
</dbReference>
<dbReference type="RefSeq" id="WP_072362511.1">
    <property type="nucleotide sequence ID" value="NZ_CP139972.1"/>
</dbReference>
<keyword evidence="3" id="KW-0808">Transferase</keyword>
<dbReference type="AlphaFoldDB" id="A0A1K1R7M2"/>